<dbReference type="OrthoDB" id="927680at2"/>
<dbReference type="InterPro" id="IPR004358">
    <property type="entry name" value="Sig_transdc_His_kin-like_C"/>
</dbReference>
<name>A0A2K8YS25_9BACT</name>
<dbReference type="SUPFAM" id="SSF47384">
    <property type="entry name" value="Homodimeric domain of signal transducing histidine kinase"/>
    <property type="match status" value="1"/>
</dbReference>
<dbReference type="Gene3D" id="1.10.287.130">
    <property type="match status" value="1"/>
</dbReference>
<dbReference type="SMART" id="SM00387">
    <property type="entry name" value="HATPase_c"/>
    <property type="match status" value="1"/>
</dbReference>
<dbReference type="EC" id="2.7.13.3" evidence="2"/>
<dbReference type="Pfam" id="PF13426">
    <property type="entry name" value="PAS_9"/>
    <property type="match status" value="1"/>
</dbReference>
<evidence type="ECO:0000256" key="3">
    <source>
        <dbReference type="ARBA" id="ARBA00022553"/>
    </source>
</evidence>
<comment type="catalytic activity">
    <reaction evidence="1">
        <text>ATP + protein L-histidine = ADP + protein N-phospho-L-histidine.</text>
        <dbReference type="EC" id="2.7.13.3"/>
    </reaction>
</comment>
<proteinExistence type="predicted"/>
<keyword evidence="3" id="KW-0597">Phosphoprotein</keyword>
<keyword evidence="4" id="KW-0808">Transferase</keyword>
<dbReference type="SMART" id="SM00388">
    <property type="entry name" value="HisKA"/>
    <property type="match status" value="1"/>
</dbReference>
<dbReference type="InterPro" id="IPR036890">
    <property type="entry name" value="HATPase_C_sf"/>
</dbReference>
<dbReference type="FunFam" id="3.30.565.10:FF:000006">
    <property type="entry name" value="Sensor histidine kinase WalK"/>
    <property type="match status" value="1"/>
</dbReference>
<dbReference type="CDD" id="cd00082">
    <property type="entry name" value="HisKA"/>
    <property type="match status" value="1"/>
</dbReference>
<dbReference type="PANTHER" id="PTHR43304:SF1">
    <property type="entry name" value="PAC DOMAIN-CONTAINING PROTEIN"/>
    <property type="match status" value="1"/>
</dbReference>
<dbReference type="Pfam" id="PF02518">
    <property type="entry name" value="HATPase_c"/>
    <property type="match status" value="1"/>
</dbReference>
<accession>A0A2K8YS25</accession>
<evidence type="ECO:0000256" key="2">
    <source>
        <dbReference type="ARBA" id="ARBA00012438"/>
    </source>
</evidence>
<evidence type="ECO:0000313" key="7">
    <source>
        <dbReference type="EMBL" id="AUD00420.1"/>
    </source>
</evidence>
<dbReference type="Gene3D" id="3.30.450.20">
    <property type="entry name" value="PAS domain"/>
    <property type="match status" value="4"/>
</dbReference>
<evidence type="ECO:0000313" key="8">
    <source>
        <dbReference type="Proteomes" id="UP000232883"/>
    </source>
</evidence>
<keyword evidence="5" id="KW-0418">Kinase</keyword>
<dbReference type="InterPro" id="IPR003661">
    <property type="entry name" value="HisK_dim/P_dom"/>
</dbReference>
<feature type="domain" description="Histidine kinase" evidence="6">
    <location>
        <begin position="598"/>
        <end position="835"/>
    </location>
</feature>
<dbReference type="Pfam" id="PF00512">
    <property type="entry name" value="HisKA"/>
    <property type="match status" value="1"/>
</dbReference>
<dbReference type="InterPro" id="IPR000014">
    <property type="entry name" value="PAS"/>
</dbReference>
<dbReference type="PRINTS" id="PR00344">
    <property type="entry name" value="BCTRLSENSOR"/>
</dbReference>
<dbReference type="Gene3D" id="3.30.565.10">
    <property type="entry name" value="Histidine kinase-like ATPase, C-terminal domain"/>
    <property type="match status" value="1"/>
</dbReference>
<dbReference type="InterPro" id="IPR035965">
    <property type="entry name" value="PAS-like_dom_sf"/>
</dbReference>
<dbReference type="InterPro" id="IPR005467">
    <property type="entry name" value="His_kinase_dom"/>
</dbReference>
<gene>
    <name evidence="7" type="ORF">CWM47_00445</name>
</gene>
<dbReference type="SUPFAM" id="SSF55874">
    <property type="entry name" value="ATPase domain of HSP90 chaperone/DNA topoisomerase II/histidine kinase"/>
    <property type="match status" value="1"/>
</dbReference>
<dbReference type="InterPro" id="IPR003594">
    <property type="entry name" value="HATPase_dom"/>
</dbReference>
<dbReference type="GO" id="GO:0000155">
    <property type="term" value="F:phosphorelay sensor kinase activity"/>
    <property type="evidence" value="ECO:0007669"/>
    <property type="project" value="InterPro"/>
</dbReference>
<dbReference type="AlphaFoldDB" id="A0A2K8YS25"/>
<dbReference type="KEGG" id="spir:CWM47_00445"/>
<dbReference type="PROSITE" id="PS50109">
    <property type="entry name" value="HIS_KIN"/>
    <property type="match status" value="1"/>
</dbReference>
<dbReference type="EMBL" id="CP025096">
    <property type="protein sequence ID" value="AUD00420.1"/>
    <property type="molecule type" value="Genomic_DNA"/>
</dbReference>
<reference evidence="7 8" key="1">
    <citation type="submission" date="2017-11" db="EMBL/GenBank/DDBJ databases">
        <title>Taxonomic description and genome sequences of Spirosoma HA7 sp. nov., isolated from pollen microhabitat of Corylus avellana.</title>
        <authorList>
            <person name="Ambika Manirajan B."/>
            <person name="Suarez C."/>
            <person name="Ratering S."/>
            <person name="Geissler-Plaum R."/>
            <person name="Cardinale M."/>
            <person name="Sylvia S."/>
        </authorList>
    </citation>
    <scope>NUCLEOTIDE SEQUENCE [LARGE SCALE GENOMIC DNA]</scope>
    <source>
        <strain evidence="7 8">HA7</strain>
    </source>
</reference>
<evidence type="ECO:0000256" key="1">
    <source>
        <dbReference type="ARBA" id="ARBA00000085"/>
    </source>
</evidence>
<dbReference type="InterPro" id="IPR036097">
    <property type="entry name" value="HisK_dim/P_sf"/>
</dbReference>
<dbReference type="SUPFAM" id="SSF55785">
    <property type="entry name" value="PYP-like sensor domain (PAS domain)"/>
    <property type="match status" value="4"/>
</dbReference>
<protein>
    <recommendedName>
        <fullName evidence="2">histidine kinase</fullName>
        <ecNumber evidence="2">2.7.13.3</ecNumber>
    </recommendedName>
</protein>
<sequence>MKVFDTKQPLSTEHYYPEFDTWREVKIVRVPTGIMITYNDITAVKKTMALAQQQVHILDEVINQVPMGIAVMNAVRQEENNHSRLVNFQFVRINRLLEEIFRQPGSSVEGQLLTSVLPNAEASGLLSRAILAIEDKHSITFELPFTIEQKVRWFTISISPKADQLLLAITDITQTKLAQLAHHQQAELLNSVLNGSQHAIVAFDAVRDSAGRLLDFRYVLQNKVHGELTGLSDRELLGRTLLDLIPQTQENGLLDNYIALVETGKPFKTERTLDFGCGPGWYDLSAVKRGNGFVLTIQDKTVQKLAQEQVQQQALLLETINNSTPAGLVLWEAIRDNSPERTILDFRYRMSNPMNTYITGYSAEALLGQDLLTLFPRFRGGMLDFALRETLRTGQSQRMILTDYTDSSAGWFDTEFSLIGNSGSTDRVLMTYMDVTEAHKTQLAQRQHNELMKLIMDTQPSGMVLFEPVRETAIDGQPGRIIDFIYKLVNETQRRTTNRSDHELINQRVRTLFPGKQGQELFDSMVIVAESGQPKEWLMPFFSDGIQGWFQSSLIQHGNQILFTFLDVTNLKHQQQALETANYDLRRSNDNLQKFAYVASHDLQEPLRKIQSFGSILAATYAAGLDEAGLDIIERMQSAAQRMSKLIKHLLAYSRINTQLAKPESVNLSDLLGHIVDDLSVTIQESAATLHWDELPILHGDKTQLQQLFSNLLSNALKYRLPGVSPRIQITARLLSAEDLPAVARPTLGATSMETGNIPLFYEINVIDNGIGFDEKFLDRIFQVFQRLHGKDVYVGTGIGLAICQKVVENHNGAITATSQPGEGATFRVYLPKLLYA</sequence>
<evidence type="ECO:0000256" key="4">
    <source>
        <dbReference type="ARBA" id="ARBA00022679"/>
    </source>
</evidence>
<dbReference type="InterPro" id="IPR052162">
    <property type="entry name" value="Sensor_kinase/Photoreceptor"/>
</dbReference>
<dbReference type="Proteomes" id="UP000232883">
    <property type="component" value="Chromosome"/>
</dbReference>
<evidence type="ECO:0000256" key="5">
    <source>
        <dbReference type="ARBA" id="ARBA00022777"/>
    </source>
</evidence>
<organism evidence="7 8">
    <name type="scientific">Spirosoma pollinicola</name>
    <dbReference type="NCBI Taxonomy" id="2057025"/>
    <lineage>
        <taxon>Bacteria</taxon>
        <taxon>Pseudomonadati</taxon>
        <taxon>Bacteroidota</taxon>
        <taxon>Cytophagia</taxon>
        <taxon>Cytophagales</taxon>
        <taxon>Cytophagaceae</taxon>
        <taxon>Spirosoma</taxon>
    </lineage>
</organism>
<dbReference type="PANTHER" id="PTHR43304">
    <property type="entry name" value="PHYTOCHROME-LIKE PROTEIN CPH1"/>
    <property type="match status" value="1"/>
</dbReference>
<evidence type="ECO:0000259" key="6">
    <source>
        <dbReference type="PROSITE" id="PS50109"/>
    </source>
</evidence>
<keyword evidence="8" id="KW-1185">Reference proteome</keyword>